<gene>
    <name evidence="1" type="ORF">UX48_C0021G0001</name>
</gene>
<evidence type="ECO:0000313" key="2">
    <source>
        <dbReference type="Proteomes" id="UP000034067"/>
    </source>
</evidence>
<dbReference type="AlphaFoldDB" id="A0A0G1SNS4"/>
<feature type="non-terminal residue" evidence="1">
    <location>
        <position position="51"/>
    </location>
</feature>
<organism evidence="1 2">
    <name type="scientific">Candidatus Azambacteria bacterium GW2011_GWB1_46_27</name>
    <dbReference type="NCBI Taxonomy" id="1618617"/>
    <lineage>
        <taxon>Bacteria</taxon>
        <taxon>Candidatus Azamiibacteriota</taxon>
    </lineage>
</organism>
<dbReference type="Proteomes" id="UP000034067">
    <property type="component" value="Unassembled WGS sequence"/>
</dbReference>
<reference evidence="1 2" key="1">
    <citation type="journal article" date="2015" name="Nature">
        <title>rRNA introns, odd ribosomes, and small enigmatic genomes across a large radiation of phyla.</title>
        <authorList>
            <person name="Brown C.T."/>
            <person name="Hug L.A."/>
            <person name="Thomas B.C."/>
            <person name="Sharon I."/>
            <person name="Castelle C.J."/>
            <person name="Singh A."/>
            <person name="Wilkins M.J."/>
            <person name="Williams K.H."/>
            <person name="Banfield J.F."/>
        </authorList>
    </citation>
    <scope>NUCLEOTIDE SEQUENCE [LARGE SCALE GENOMIC DNA]</scope>
</reference>
<evidence type="ECO:0000313" key="1">
    <source>
        <dbReference type="EMBL" id="KKU34950.1"/>
    </source>
</evidence>
<name>A0A0G1SNS4_9BACT</name>
<proteinExistence type="predicted"/>
<sequence length="51" mass="5934">MSQNMAIIGAIITIHLTHFSFFDPILAKQVIRPETKNKKVIPLKWIWETLT</sequence>
<comment type="caution">
    <text evidence="1">The sequence shown here is derived from an EMBL/GenBank/DDBJ whole genome shotgun (WGS) entry which is preliminary data.</text>
</comment>
<protein>
    <submittedName>
        <fullName evidence="1">Uncharacterized protein</fullName>
    </submittedName>
</protein>
<dbReference type="EMBL" id="LCMJ01000021">
    <property type="protein sequence ID" value="KKU34950.1"/>
    <property type="molecule type" value="Genomic_DNA"/>
</dbReference>
<accession>A0A0G1SNS4</accession>